<keyword evidence="2" id="KW-1185">Reference proteome</keyword>
<comment type="caution">
    <text evidence="1">The sequence shown here is derived from an EMBL/GenBank/DDBJ whole genome shotgun (WGS) entry which is preliminary data.</text>
</comment>
<reference evidence="1" key="1">
    <citation type="submission" date="2020-11" db="EMBL/GenBank/DDBJ databases">
        <title>Nocardioides cynanchi sp. nov., isolated from soil of rhizosphere of Cynanchum wilfordii.</title>
        <authorList>
            <person name="Lee J.-S."/>
            <person name="Suh M.K."/>
            <person name="Kim J.-S."/>
        </authorList>
    </citation>
    <scope>NUCLEOTIDE SEQUENCE</scope>
    <source>
        <strain evidence="1">KCTC 19276</strain>
    </source>
</reference>
<dbReference type="PRINTS" id="PR01210">
    <property type="entry name" value="GGTRANSPTASE"/>
</dbReference>
<dbReference type="InterPro" id="IPR043138">
    <property type="entry name" value="GGT_lsub"/>
</dbReference>
<dbReference type="SUPFAM" id="SSF56235">
    <property type="entry name" value="N-terminal nucleophile aminohydrolases (Ntn hydrolases)"/>
    <property type="match status" value="1"/>
</dbReference>
<dbReference type="PANTHER" id="PTHR43881">
    <property type="entry name" value="GAMMA-GLUTAMYLTRANSPEPTIDASE (AFU_ORTHOLOGUE AFUA_4G13580)"/>
    <property type="match status" value="1"/>
</dbReference>
<dbReference type="Gene3D" id="3.60.20.40">
    <property type="match status" value="1"/>
</dbReference>
<evidence type="ECO:0000313" key="1">
    <source>
        <dbReference type="EMBL" id="MBF4766293.1"/>
    </source>
</evidence>
<protein>
    <submittedName>
        <fullName evidence="1">Gamma-glutamyltransferase</fullName>
    </submittedName>
</protein>
<dbReference type="EMBL" id="JADKPO010000001">
    <property type="protein sequence ID" value="MBF4766293.1"/>
    <property type="molecule type" value="Genomic_DNA"/>
</dbReference>
<accession>A0A930VGQ5</accession>
<evidence type="ECO:0000313" key="2">
    <source>
        <dbReference type="Proteomes" id="UP000660668"/>
    </source>
</evidence>
<organism evidence="1 2">
    <name type="scientific">Nocardioides agariphilus</name>
    <dbReference type="NCBI Taxonomy" id="433664"/>
    <lineage>
        <taxon>Bacteria</taxon>
        <taxon>Bacillati</taxon>
        <taxon>Actinomycetota</taxon>
        <taxon>Actinomycetes</taxon>
        <taxon>Propionibacteriales</taxon>
        <taxon>Nocardioidaceae</taxon>
        <taxon>Nocardioides</taxon>
    </lineage>
</organism>
<dbReference type="AlphaFoldDB" id="A0A930VGQ5"/>
<sequence length="531" mass="55746">MIRPDPQPAVGTRGAVSSSHRLVSHVGASVLASGGNAFDATIAMAAMSWLLLPGQCGIGGDAFVLVREPGGETWTSNGSGFGPDGGTPDFYRDLGLDSLPLTGPLSVAVPGTPAVLSTLHAHATRSLKELWEPAIKAATDGVPCSPKTRADVAEQVNELARNPGARTVFAPGGAPPRVGQLVRQPELGATLRGLADDLDAFYTGWFAHRAVASLADSGAPFSGEEWALGAHAPHEPAITTTYSGRRLHQTPPPSAGWMVLHQACILDGTLGRLDQLGPEAVHWFAEAARASFRHRFEHCGADNDEWRRALEDDAVAATRHEIGRTMATSAPVGGAGDTTSMVCVDPDGTAVSFIHSLAFTFGSRVTVPGTGVLLNNRLGRGAYLLDGHPNEVRPRRKPLHTLNAWLVDEGSDLVAAGNCPGGDGQVQWNMQVISHLLDHGNDPQRAVSLPRVTVFPGSDANTLDAPTVVRCEEGLDPDALEELERRGHRVERLPVQRGGPGGSACVVAWDPVHGVLKAAADPRMDGAALAI</sequence>
<proteinExistence type="predicted"/>
<dbReference type="InterPro" id="IPR043137">
    <property type="entry name" value="GGT_ssub_C"/>
</dbReference>
<gene>
    <name evidence="1" type="ORF">ISU10_00760</name>
</gene>
<dbReference type="InterPro" id="IPR052896">
    <property type="entry name" value="GGT-like_enzyme"/>
</dbReference>
<dbReference type="PANTHER" id="PTHR43881:SF1">
    <property type="entry name" value="GAMMA-GLUTAMYLTRANSPEPTIDASE (AFU_ORTHOLOGUE AFUA_4G13580)"/>
    <property type="match status" value="1"/>
</dbReference>
<dbReference type="Pfam" id="PF01019">
    <property type="entry name" value="G_glu_transpept"/>
    <property type="match status" value="1"/>
</dbReference>
<dbReference type="Proteomes" id="UP000660668">
    <property type="component" value="Unassembled WGS sequence"/>
</dbReference>
<dbReference type="InterPro" id="IPR029055">
    <property type="entry name" value="Ntn_hydrolases_N"/>
</dbReference>
<name>A0A930VGQ5_9ACTN</name>
<dbReference type="Gene3D" id="1.10.246.130">
    <property type="match status" value="1"/>
</dbReference>